<dbReference type="GO" id="GO:0016787">
    <property type="term" value="F:hydrolase activity"/>
    <property type="evidence" value="ECO:0007669"/>
    <property type="project" value="UniProtKB-KW"/>
</dbReference>
<comment type="caution">
    <text evidence="1">The sequence shown here is derived from an EMBL/GenBank/DDBJ whole genome shotgun (WGS) entry which is preliminary data.</text>
</comment>
<proteinExistence type="predicted"/>
<gene>
    <name evidence="1" type="ORF">ABT317_44180</name>
</gene>
<feature type="non-terminal residue" evidence="1">
    <location>
        <position position="1"/>
    </location>
</feature>
<sequence length="68" mass="7606">QVNAAIRAGDVYDAVVDFDRALRDPHDPRRLRAAYDSGDHLHPSDLGFRKMGEVFDLGNLWGTVQRGV</sequence>
<dbReference type="PANTHER" id="PTHR43784">
    <property type="entry name" value="GDSL-LIKE LIPASE/ACYLHYDROLASE, PUTATIVE (AFU_ORTHOLOGUE AFUA_2G00820)-RELATED"/>
    <property type="match status" value="1"/>
</dbReference>
<dbReference type="Gene3D" id="3.40.50.1110">
    <property type="entry name" value="SGNH hydrolase"/>
    <property type="match status" value="1"/>
</dbReference>
<accession>A0ABV1WI72</accession>
<dbReference type="Proteomes" id="UP001458415">
    <property type="component" value="Unassembled WGS sequence"/>
</dbReference>
<dbReference type="SUPFAM" id="SSF52266">
    <property type="entry name" value="SGNH hydrolase"/>
    <property type="match status" value="1"/>
</dbReference>
<reference evidence="1 2" key="1">
    <citation type="submission" date="2024-06" db="EMBL/GenBank/DDBJ databases">
        <title>The Natural Products Discovery Center: Release of the First 8490 Sequenced Strains for Exploring Actinobacteria Biosynthetic Diversity.</title>
        <authorList>
            <person name="Kalkreuter E."/>
            <person name="Kautsar S.A."/>
            <person name="Yang D."/>
            <person name="Bader C.D."/>
            <person name="Teijaro C.N."/>
            <person name="Fluegel L."/>
            <person name="Davis C.M."/>
            <person name="Simpson J.R."/>
            <person name="Lauterbach L."/>
            <person name="Steele A.D."/>
            <person name="Gui C."/>
            <person name="Meng S."/>
            <person name="Li G."/>
            <person name="Viehrig K."/>
            <person name="Ye F."/>
            <person name="Su P."/>
            <person name="Kiefer A.F."/>
            <person name="Nichols A."/>
            <person name="Cepeda A.J."/>
            <person name="Yan W."/>
            <person name="Fan B."/>
            <person name="Jiang Y."/>
            <person name="Adhikari A."/>
            <person name="Zheng C.-J."/>
            <person name="Schuster L."/>
            <person name="Cowan T.M."/>
            <person name="Smanski M.J."/>
            <person name="Chevrette M.G."/>
            <person name="De Carvalho L.P.S."/>
            <person name="Shen B."/>
        </authorList>
    </citation>
    <scope>NUCLEOTIDE SEQUENCE [LARGE SCALE GENOMIC DNA]</scope>
    <source>
        <strain evidence="1 2">NPDC000634</strain>
    </source>
</reference>
<dbReference type="InterPro" id="IPR036514">
    <property type="entry name" value="SGNH_hydro_sf"/>
</dbReference>
<evidence type="ECO:0000313" key="2">
    <source>
        <dbReference type="Proteomes" id="UP001458415"/>
    </source>
</evidence>
<keyword evidence="2" id="KW-1185">Reference proteome</keyword>
<dbReference type="InterPro" id="IPR053140">
    <property type="entry name" value="GDSL_Rv0518-like"/>
</dbReference>
<dbReference type="PANTHER" id="PTHR43784:SF2">
    <property type="entry name" value="GDSL-LIKE LIPASE_ACYLHYDROLASE, PUTATIVE (AFU_ORTHOLOGUE AFUA_2G00820)-RELATED"/>
    <property type="match status" value="1"/>
</dbReference>
<name>A0ABV1WI72_9ACTN</name>
<evidence type="ECO:0000313" key="1">
    <source>
        <dbReference type="EMBL" id="MER6983769.1"/>
    </source>
</evidence>
<organism evidence="1 2">
    <name type="scientific">Streptomyces carpinensis</name>
    <dbReference type="NCBI Taxonomy" id="66369"/>
    <lineage>
        <taxon>Bacteria</taxon>
        <taxon>Bacillati</taxon>
        <taxon>Actinomycetota</taxon>
        <taxon>Actinomycetes</taxon>
        <taxon>Kitasatosporales</taxon>
        <taxon>Streptomycetaceae</taxon>
        <taxon>Streptomyces</taxon>
    </lineage>
</organism>
<dbReference type="EMBL" id="JBEPCU010001506">
    <property type="protein sequence ID" value="MER6983769.1"/>
    <property type="molecule type" value="Genomic_DNA"/>
</dbReference>
<keyword evidence="1" id="KW-0378">Hydrolase</keyword>
<protein>
    <submittedName>
        <fullName evidence="1">SGNH/GDSL hydrolase family protein</fullName>
    </submittedName>
</protein>